<sequence length="95" mass="10682">MSNKFPTIKDLLNALKISNTSMSLDDSDEITDPRKALILINRVNPTVGYPRHELMNLLQVPLNNWINQPATQELGIVDCVLLKDFAKTRFLCGVS</sequence>
<organism evidence="1 2">
    <name type="scientific">Cichlidogyrus casuarinus</name>
    <dbReference type="NCBI Taxonomy" id="1844966"/>
    <lineage>
        <taxon>Eukaryota</taxon>
        <taxon>Metazoa</taxon>
        <taxon>Spiralia</taxon>
        <taxon>Lophotrochozoa</taxon>
        <taxon>Platyhelminthes</taxon>
        <taxon>Monogenea</taxon>
        <taxon>Monopisthocotylea</taxon>
        <taxon>Dactylogyridea</taxon>
        <taxon>Ancyrocephalidae</taxon>
        <taxon>Cichlidogyrus</taxon>
    </lineage>
</organism>
<evidence type="ECO:0000313" key="2">
    <source>
        <dbReference type="Proteomes" id="UP001626550"/>
    </source>
</evidence>
<keyword evidence="2" id="KW-1185">Reference proteome</keyword>
<protein>
    <submittedName>
        <fullName evidence="1">Uncharacterized protein</fullName>
    </submittedName>
</protein>
<proteinExistence type="predicted"/>
<reference evidence="1 2" key="1">
    <citation type="submission" date="2024-11" db="EMBL/GenBank/DDBJ databases">
        <title>Adaptive evolution of stress response genes in parasites aligns with host niche diversity.</title>
        <authorList>
            <person name="Hahn C."/>
            <person name="Resl P."/>
        </authorList>
    </citation>
    <scope>NUCLEOTIDE SEQUENCE [LARGE SCALE GENOMIC DNA]</scope>
    <source>
        <strain evidence="1">EGGRZ-B1_66</strain>
        <tissue evidence="1">Body</tissue>
    </source>
</reference>
<accession>A0ABD2QB36</accession>
<name>A0ABD2QB36_9PLAT</name>
<evidence type="ECO:0000313" key="1">
    <source>
        <dbReference type="EMBL" id="KAL3316447.1"/>
    </source>
</evidence>
<gene>
    <name evidence="1" type="ORF">Ciccas_004906</name>
</gene>
<comment type="caution">
    <text evidence="1">The sequence shown here is derived from an EMBL/GenBank/DDBJ whole genome shotgun (WGS) entry which is preliminary data.</text>
</comment>
<dbReference type="Proteomes" id="UP001626550">
    <property type="component" value="Unassembled WGS sequence"/>
</dbReference>
<dbReference type="AlphaFoldDB" id="A0ABD2QB36"/>
<dbReference type="EMBL" id="JBJKFK010000538">
    <property type="protein sequence ID" value="KAL3316447.1"/>
    <property type="molecule type" value="Genomic_DNA"/>
</dbReference>